<evidence type="ECO:0000256" key="1">
    <source>
        <dbReference type="ARBA" id="ARBA00004941"/>
    </source>
</evidence>
<evidence type="ECO:0000256" key="5">
    <source>
        <dbReference type="HAMAP-Rule" id="MF_00006"/>
    </source>
</evidence>
<evidence type="ECO:0000313" key="9">
    <source>
        <dbReference type="Proteomes" id="UP000721415"/>
    </source>
</evidence>
<dbReference type="GO" id="GO:0004056">
    <property type="term" value="F:argininosuccinate lyase activity"/>
    <property type="evidence" value="ECO:0007669"/>
    <property type="project" value="UniProtKB-EC"/>
</dbReference>
<keyword evidence="3 5" id="KW-0055">Arginine biosynthesis</keyword>
<comment type="subcellular location">
    <subcellularLocation>
        <location evidence="5">Cytoplasm</location>
    </subcellularLocation>
</comment>
<keyword evidence="9" id="KW-1185">Reference proteome</keyword>
<dbReference type="InterPro" id="IPR000362">
    <property type="entry name" value="Fumarate_lyase_fam"/>
</dbReference>
<dbReference type="HAMAP" id="MF_00006">
    <property type="entry name" value="Arg_succ_lyase"/>
    <property type="match status" value="1"/>
</dbReference>
<dbReference type="Proteomes" id="UP000721415">
    <property type="component" value="Unassembled WGS sequence"/>
</dbReference>
<dbReference type="CDD" id="cd01359">
    <property type="entry name" value="Argininosuccinate_lyase"/>
    <property type="match status" value="1"/>
</dbReference>
<evidence type="ECO:0000256" key="3">
    <source>
        <dbReference type="ARBA" id="ARBA00022571"/>
    </source>
</evidence>
<evidence type="ECO:0000313" key="8">
    <source>
        <dbReference type="EMBL" id="MBG9986156.1"/>
    </source>
</evidence>
<comment type="catalytic activity">
    <reaction evidence="5">
        <text>2-(N(omega)-L-arginino)succinate = fumarate + L-arginine</text>
        <dbReference type="Rhea" id="RHEA:24020"/>
        <dbReference type="ChEBI" id="CHEBI:29806"/>
        <dbReference type="ChEBI" id="CHEBI:32682"/>
        <dbReference type="ChEBI" id="CHEBI:57472"/>
        <dbReference type="EC" id="4.3.2.1"/>
    </reaction>
</comment>
<dbReference type="InterPro" id="IPR009049">
    <property type="entry name" value="Argininosuccinate_lyase"/>
</dbReference>
<feature type="domain" description="Argininosuccinate lyase C-terminal" evidence="7">
    <location>
        <begin position="364"/>
        <end position="431"/>
    </location>
</feature>
<dbReference type="PRINTS" id="PR00149">
    <property type="entry name" value="FUMRATELYASE"/>
</dbReference>
<dbReference type="Pfam" id="PF14698">
    <property type="entry name" value="ASL_C2"/>
    <property type="match status" value="1"/>
</dbReference>
<dbReference type="PROSITE" id="PS00163">
    <property type="entry name" value="FUMARATE_LYASES"/>
    <property type="match status" value="1"/>
</dbReference>
<dbReference type="InterPro" id="IPR020557">
    <property type="entry name" value="Fumarate_lyase_CS"/>
</dbReference>
<proteinExistence type="inferred from homology"/>
<dbReference type="EC" id="4.3.2.1" evidence="2 5"/>
<dbReference type="Gene3D" id="1.20.200.10">
    <property type="entry name" value="Fumarase/aspartase (Central domain)"/>
    <property type="match status" value="1"/>
</dbReference>
<keyword evidence="5" id="KW-0963">Cytoplasm</keyword>
<dbReference type="PANTHER" id="PTHR43814">
    <property type="entry name" value="ARGININOSUCCINATE LYASE"/>
    <property type="match status" value="1"/>
</dbReference>
<dbReference type="InterPro" id="IPR029419">
    <property type="entry name" value="Arg_succ_lyase_C"/>
</dbReference>
<sequence length="459" mass="52113">MAIWSNNYHQPMTNSAFQFNQSITIDDRLLTADLKGSIAHAKMLGAQSILDKNEAATLVQELEKMLSQYQKGTLEIDYSEEDIHSFIEAELIRRLGKIGKKVHTGRSRNDQVAIALKIYTLEEILELKKLILKVIKALCEKAQEHLHTVMPAYTHLQRAQAVTYGHYLMAYVEMMRRDVGRLLDLEKRIQEGMPLGSGALATSTFPLDREYMADELGFTSPSLNSIDGVSDRDYSIEMLGVLSTIVMHLSRYAEETILWTSQEFQFIQLADSYSTGSSIMPQKKNADVHELIRGKTGRVYGDLMNVMIIMKGLPLAYNKDMQEEKEALFDAIDTVKLILSLIPGALEASKINQDRMYQAANEGFLNATDCADYLTSKGLPFREAYQITGNILAYCHEQEKTLETLNLAEYQKYSDLFTSDIYEVIDLTNCVYRRRVMGGPAPERVQEHIDCVTKWLNQL</sequence>
<dbReference type="InterPro" id="IPR008948">
    <property type="entry name" value="L-Aspartase-like"/>
</dbReference>
<keyword evidence="4 5" id="KW-0456">Lyase</keyword>
<dbReference type="PANTHER" id="PTHR43814:SF1">
    <property type="entry name" value="ARGININOSUCCINATE LYASE"/>
    <property type="match status" value="1"/>
</dbReference>
<organism evidence="8 9">
    <name type="scientific">Facklamia lactis</name>
    <dbReference type="NCBI Taxonomy" id="2749967"/>
    <lineage>
        <taxon>Bacteria</taxon>
        <taxon>Bacillati</taxon>
        <taxon>Bacillota</taxon>
        <taxon>Bacilli</taxon>
        <taxon>Lactobacillales</taxon>
        <taxon>Aerococcaceae</taxon>
        <taxon>Facklamia</taxon>
    </lineage>
</organism>
<evidence type="ECO:0000259" key="7">
    <source>
        <dbReference type="Pfam" id="PF14698"/>
    </source>
</evidence>
<evidence type="ECO:0000259" key="6">
    <source>
        <dbReference type="Pfam" id="PF00206"/>
    </source>
</evidence>
<comment type="pathway">
    <text evidence="1 5">Amino-acid biosynthesis; L-arginine biosynthesis; L-arginine from L-ornithine and carbamoyl phosphate: step 3/3.</text>
</comment>
<dbReference type="InterPro" id="IPR024083">
    <property type="entry name" value="Fumarase/histidase_N"/>
</dbReference>
<dbReference type="Gene3D" id="1.10.275.10">
    <property type="entry name" value="Fumarase/aspartase (N-terminal domain)"/>
    <property type="match status" value="1"/>
</dbReference>
<evidence type="ECO:0000256" key="4">
    <source>
        <dbReference type="ARBA" id="ARBA00023239"/>
    </source>
</evidence>
<dbReference type="Gene3D" id="1.10.40.30">
    <property type="entry name" value="Fumarase/aspartase (C-terminal domain)"/>
    <property type="match status" value="1"/>
</dbReference>
<dbReference type="NCBIfam" id="TIGR00838">
    <property type="entry name" value="argH"/>
    <property type="match status" value="1"/>
</dbReference>
<reference evidence="8 9" key="1">
    <citation type="submission" date="2020-07" db="EMBL/GenBank/DDBJ databases">
        <title>Facklamia lactis sp. nov., isolated from raw milk.</title>
        <authorList>
            <person name="Doll E.V."/>
            <person name="Huptas C."/>
            <person name="Staib L."/>
            <person name="Wenning M."/>
            <person name="Scherer S."/>
        </authorList>
    </citation>
    <scope>NUCLEOTIDE SEQUENCE [LARGE SCALE GENOMIC DNA]</scope>
    <source>
        <strain evidence="8 9">DSM 111018</strain>
    </source>
</reference>
<accession>A0ABS0LPS6</accession>
<comment type="caution">
    <text evidence="8">The sequence shown here is derived from an EMBL/GenBank/DDBJ whole genome shotgun (WGS) entry which is preliminary data.</text>
</comment>
<dbReference type="InterPro" id="IPR022761">
    <property type="entry name" value="Fumarate_lyase_N"/>
</dbReference>
<dbReference type="SUPFAM" id="SSF48557">
    <property type="entry name" value="L-aspartase-like"/>
    <property type="match status" value="1"/>
</dbReference>
<name>A0ABS0LPS6_9LACT</name>
<feature type="domain" description="Fumarate lyase N-terminal" evidence="6">
    <location>
        <begin position="10"/>
        <end position="301"/>
    </location>
</feature>
<comment type="similarity">
    <text evidence="5">Belongs to the lyase 1 family. Argininosuccinate lyase subfamily.</text>
</comment>
<gene>
    <name evidence="5 8" type="primary">argH</name>
    <name evidence="8" type="ORF">HZY91_04515</name>
</gene>
<keyword evidence="5" id="KW-0028">Amino-acid biosynthesis</keyword>
<dbReference type="Pfam" id="PF00206">
    <property type="entry name" value="Lyase_1"/>
    <property type="match status" value="1"/>
</dbReference>
<protein>
    <recommendedName>
        <fullName evidence="2 5">Argininosuccinate lyase</fullName>
        <shortName evidence="5">ASAL</shortName>
        <ecNumber evidence="2 5">4.3.2.1</ecNumber>
    </recommendedName>
    <alternativeName>
        <fullName evidence="5">Arginosuccinase</fullName>
    </alternativeName>
</protein>
<evidence type="ECO:0000256" key="2">
    <source>
        <dbReference type="ARBA" id="ARBA00012338"/>
    </source>
</evidence>
<dbReference type="RefSeq" id="WP_197115072.1">
    <property type="nucleotide sequence ID" value="NZ_JACBXQ010000002.1"/>
</dbReference>
<dbReference type="EMBL" id="JACBXQ010000002">
    <property type="protein sequence ID" value="MBG9986156.1"/>
    <property type="molecule type" value="Genomic_DNA"/>
</dbReference>
<dbReference type="PRINTS" id="PR00145">
    <property type="entry name" value="ARGSUCLYASE"/>
</dbReference>